<gene>
    <name evidence="3" type="primary">IQCA1_0</name>
    <name evidence="3" type="ORF">g.41252</name>
</gene>
<dbReference type="Pfam" id="PF00004">
    <property type="entry name" value="AAA"/>
    <property type="match status" value="1"/>
</dbReference>
<dbReference type="InterPro" id="IPR003959">
    <property type="entry name" value="ATPase_AAA_core"/>
</dbReference>
<name>A0A0C9Q1D4_9HYME</name>
<sequence>MGSLYDDLWHSAQERTDYLLGLDGDIQADQTPRSRNDAVKMILPIYIKYKNLLKKLAQLYDRMIHSQKRQLIKRLFNCSVGRMLEYRRELVKLTCSDYHWPDDLLIELKWTPDDVQIPSIASYTSDRKKELEEREKNIEDLLDKLNAPELEDEDDHLERERPSAPSLTRAPSMVRRRKSLKVIITPQLPVPTESEEERIIREREEARRKAFADAISLIQRHERARIGRVIGTNASREQEFFWRLKFGEIEVKKYRKEVKEKAARIIQKTWRGYRDRKFLEERREKREMAMGMIIPSRRDKTVIETDLGNRLRIAELQQEFGAAVDDRIAEERSKIFESKRFSVMDDISEEIRAWFQEWLQAVGHFDVYPPEQNGGSAMIVLGQTLTPEEFLVKKSEEMNKEELKKGKDEKKSPKGKNKKEVEGWTPPESKILQMMMEVKNEFVSNWSLRDEKLRETANIEMIKEEIFYELQLETRKAVDELMRLELDRMNDALIKDHKNDDPKFIFPGMKKGKKKKKEKKGRKKPGDDLGKKEEADQMFRELVSSGIIKNYPKARLSDWSGDLSYQNFEAQRDFKEYNHKLGEIKNIIIETCILPLGSKEAHTIAPLLRSLCIMGLPRTGKKFLAHAIANEIGALLFDLTPRVLSGRYEGRENEKRLMRMINTVAKNYPPSIVLIDGGDIPWMKKIPPEEKENQPKRLAKLLPKFIKTIKPGDQILVLGLASEPWKANKKFSKMYDNFIAIPVSDYNSVYLFYQDVLMRYHNVNRHFDVSAVARASVGYSLDVIREAVENVMNLRRRMRLRFEPLRPEEILKELERYPRISEKILNDYAKFQMKTPLGRKLAKMRKEQENNEGN</sequence>
<feature type="region of interest" description="Disordered" evidence="1">
    <location>
        <begin position="396"/>
        <end position="427"/>
    </location>
</feature>
<dbReference type="InterPro" id="IPR027417">
    <property type="entry name" value="P-loop_NTPase"/>
</dbReference>
<feature type="compositionally biased region" description="Basic residues" evidence="1">
    <location>
        <begin position="510"/>
        <end position="523"/>
    </location>
</feature>
<evidence type="ECO:0000259" key="2">
    <source>
        <dbReference type="Pfam" id="PF00004"/>
    </source>
</evidence>
<evidence type="ECO:0000256" key="1">
    <source>
        <dbReference type="SAM" id="MobiDB-lite"/>
    </source>
</evidence>
<dbReference type="EMBL" id="GBYB01007708">
    <property type="protein sequence ID" value="JAG77475.1"/>
    <property type="molecule type" value="Transcribed_RNA"/>
</dbReference>
<dbReference type="GO" id="GO:0005524">
    <property type="term" value="F:ATP binding"/>
    <property type="evidence" value="ECO:0007669"/>
    <property type="project" value="InterPro"/>
</dbReference>
<protein>
    <submittedName>
        <fullName evidence="3">IQCA1_0 protein</fullName>
    </submittedName>
</protein>
<dbReference type="CDD" id="cd23767">
    <property type="entry name" value="IQCD"/>
    <property type="match status" value="1"/>
</dbReference>
<feature type="domain" description="ATPase AAA-type core" evidence="2">
    <location>
        <begin position="611"/>
        <end position="742"/>
    </location>
</feature>
<dbReference type="PANTHER" id="PTHR14690:SF9">
    <property type="entry name" value="GH08353P"/>
    <property type="match status" value="1"/>
</dbReference>
<proteinExistence type="predicted"/>
<dbReference type="Gene3D" id="3.40.50.300">
    <property type="entry name" value="P-loop containing nucleotide triphosphate hydrolases"/>
    <property type="match status" value="1"/>
</dbReference>
<dbReference type="SUPFAM" id="SSF52540">
    <property type="entry name" value="P-loop containing nucleoside triphosphate hydrolases"/>
    <property type="match status" value="1"/>
</dbReference>
<feature type="compositionally biased region" description="Basic and acidic residues" evidence="1">
    <location>
        <begin position="396"/>
        <end position="422"/>
    </location>
</feature>
<reference evidence="3" key="1">
    <citation type="submission" date="2015-01" db="EMBL/GenBank/DDBJ databases">
        <title>Transcriptome Assembly of Fopius arisanus.</title>
        <authorList>
            <person name="Geib S."/>
        </authorList>
    </citation>
    <scope>NUCLEOTIDE SEQUENCE</scope>
</reference>
<feature type="region of interest" description="Disordered" evidence="1">
    <location>
        <begin position="151"/>
        <end position="170"/>
    </location>
</feature>
<dbReference type="PANTHER" id="PTHR14690">
    <property type="entry name" value="IQ MOTIF CONTAINING WITH AAA DOMAIN 1"/>
    <property type="match status" value="1"/>
</dbReference>
<dbReference type="InterPro" id="IPR052267">
    <property type="entry name" value="N-DRC_Component"/>
</dbReference>
<dbReference type="GO" id="GO:0016887">
    <property type="term" value="F:ATP hydrolysis activity"/>
    <property type="evidence" value="ECO:0007669"/>
    <property type="project" value="InterPro"/>
</dbReference>
<feature type="region of interest" description="Disordered" evidence="1">
    <location>
        <begin position="503"/>
        <end position="531"/>
    </location>
</feature>
<dbReference type="Gene3D" id="1.10.8.60">
    <property type="match status" value="1"/>
</dbReference>
<dbReference type="AlphaFoldDB" id="A0A0C9Q1D4"/>
<accession>A0A0C9Q1D4</accession>
<dbReference type="PROSITE" id="PS50096">
    <property type="entry name" value="IQ"/>
    <property type="match status" value="1"/>
</dbReference>
<evidence type="ECO:0000313" key="3">
    <source>
        <dbReference type="EMBL" id="JAG77475.1"/>
    </source>
</evidence>
<organism evidence="3">
    <name type="scientific">Fopius arisanus</name>
    <dbReference type="NCBI Taxonomy" id="64838"/>
    <lineage>
        <taxon>Eukaryota</taxon>
        <taxon>Metazoa</taxon>
        <taxon>Ecdysozoa</taxon>
        <taxon>Arthropoda</taxon>
        <taxon>Hexapoda</taxon>
        <taxon>Insecta</taxon>
        <taxon>Pterygota</taxon>
        <taxon>Neoptera</taxon>
        <taxon>Endopterygota</taxon>
        <taxon>Hymenoptera</taxon>
        <taxon>Apocrita</taxon>
        <taxon>Ichneumonoidea</taxon>
        <taxon>Braconidae</taxon>
        <taxon>Opiinae</taxon>
        <taxon>Fopius</taxon>
    </lineage>
</organism>